<dbReference type="RefSeq" id="WP_272097630.1">
    <property type="nucleotide sequence ID" value="NZ_JAQNDK010000002.1"/>
</dbReference>
<dbReference type="EMBL" id="JAQNDK010000002">
    <property type="protein sequence ID" value="MDC0680598.1"/>
    <property type="molecule type" value="Genomic_DNA"/>
</dbReference>
<proteinExistence type="predicted"/>
<evidence type="ECO:0000313" key="3">
    <source>
        <dbReference type="Proteomes" id="UP001217485"/>
    </source>
</evidence>
<sequence>MRRPLRGQAALVAASLLSLTCGTGLRTPDERPGAATSKAARVDKAAPPISPSAPTERRLIVSMSAETARALAASAISLYAFKAVGAEDAAGVPLVWFQSRTYSLTTTLSWAALYRAYTATRTLLPSARVDASASYDIDPGQVLYVQEPTGTGVVLLGGPANAISIQNDTSTPFTCGLAQRLGETAAPIASFPLHGKSRQVFYPMETVLLVVAASRLRPGDPATTSPGPGVLVELGQESTRRLAFEINEGWSWGSEPWATAVSAGADILPLLVVRSP</sequence>
<evidence type="ECO:0008006" key="4">
    <source>
        <dbReference type="Google" id="ProtNLM"/>
    </source>
</evidence>
<dbReference type="Proteomes" id="UP001217485">
    <property type="component" value="Unassembled WGS sequence"/>
</dbReference>
<protein>
    <recommendedName>
        <fullName evidence="4">Secreted protein</fullName>
    </recommendedName>
</protein>
<name>A0ABT5C3R8_9BACT</name>
<feature type="region of interest" description="Disordered" evidence="1">
    <location>
        <begin position="27"/>
        <end position="53"/>
    </location>
</feature>
<accession>A0ABT5C3R8</accession>
<keyword evidence="3" id="KW-1185">Reference proteome</keyword>
<reference evidence="2 3" key="1">
    <citation type="submission" date="2023-01" db="EMBL/GenBank/DDBJ databases">
        <title>Minimal conservation of predation-associated metabolite biosynthetic gene clusters underscores biosynthetic potential of Myxococcota including descriptions for ten novel species: Archangium lansinium sp. nov., Myxococcus landrumus sp. nov., Nannocystis bai.</title>
        <authorList>
            <person name="Ahearne A."/>
            <person name="Stevens C."/>
            <person name="Dowd S."/>
        </authorList>
    </citation>
    <scope>NUCLEOTIDE SEQUENCE [LARGE SCALE GENOMIC DNA]</scope>
    <source>
        <strain evidence="2 3">WIWO2</strain>
    </source>
</reference>
<evidence type="ECO:0000313" key="2">
    <source>
        <dbReference type="EMBL" id="MDC0680598.1"/>
    </source>
</evidence>
<evidence type="ECO:0000256" key="1">
    <source>
        <dbReference type="SAM" id="MobiDB-lite"/>
    </source>
</evidence>
<comment type="caution">
    <text evidence="2">The sequence shown here is derived from an EMBL/GenBank/DDBJ whole genome shotgun (WGS) entry which is preliminary data.</text>
</comment>
<organism evidence="2 3">
    <name type="scientific">Sorangium atrum</name>
    <dbReference type="NCBI Taxonomy" id="2995308"/>
    <lineage>
        <taxon>Bacteria</taxon>
        <taxon>Pseudomonadati</taxon>
        <taxon>Myxococcota</taxon>
        <taxon>Polyangia</taxon>
        <taxon>Polyangiales</taxon>
        <taxon>Polyangiaceae</taxon>
        <taxon>Sorangium</taxon>
    </lineage>
</organism>
<gene>
    <name evidence="2" type="ORF">POL72_22860</name>
</gene>